<accession>A0ACD5U012</accession>
<proteinExistence type="predicted"/>
<reference evidence="1" key="2">
    <citation type="submission" date="2025-09" db="UniProtKB">
        <authorList>
            <consortium name="EnsemblPlants"/>
        </authorList>
    </citation>
    <scope>IDENTIFICATION</scope>
</reference>
<name>A0ACD5U012_AVESA</name>
<protein>
    <submittedName>
        <fullName evidence="1">Uncharacterized protein</fullName>
    </submittedName>
</protein>
<evidence type="ECO:0000313" key="2">
    <source>
        <dbReference type="Proteomes" id="UP001732700"/>
    </source>
</evidence>
<dbReference type="Proteomes" id="UP001732700">
    <property type="component" value="Chromosome 1D"/>
</dbReference>
<dbReference type="EnsemblPlants" id="AVESA.00010b.r2.1DG0154250.1">
    <property type="protein sequence ID" value="AVESA.00010b.r2.1DG0154250.1.CDS"/>
    <property type="gene ID" value="AVESA.00010b.r2.1DG0154250"/>
</dbReference>
<sequence>MPPGGGGEGEHGSTVQDHPPATVHLDDEALPHSTPPLPAIVPAASQEKRQRHEQEHHPAASLPEGPLVEILARVPYRSLCRFKCVSKPWLALCSSPDIRKRSPQTLSGFFYKGSSTSGLHFHNLPGTGPPLVDPSLSFLRESYKDIYVDQVCGGLLLCICPNSDSIEEEESDYFVCNPATEEWTVLPPLVSPGQEFAYYVGFDAAVPSRFVVFVHMSIPGNDSGKVAIYSSETGQWSYVQSKWAPGTIGDLDPCTDTCVFHNGTMHWPTIYNSVVTVDSEGKVWRETKSPDDLPNNSDCISIGQSQGRLYAWQRDGIPGTQLYMWVLEDYTGKWTLTHIVNFSELFGRHYHKGDYYEMFAIHPDCNVIFLTDEKMTVSYNLDNHKLDIIFAEPIFGLPYIPSLVELPSVGH</sequence>
<reference evidence="1" key="1">
    <citation type="submission" date="2021-05" db="EMBL/GenBank/DDBJ databases">
        <authorList>
            <person name="Scholz U."/>
            <person name="Mascher M."/>
            <person name="Fiebig A."/>
        </authorList>
    </citation>
    <scope>NUCLEOTIDE SEQUENCE [LARGE SCALE GENOMIC DNA]</scope>
</reference>
<keyword evidence="2" id="KW-1185">Reference proteome</keyword>
<evidence type="ECO:0000313" key="1">
    <source>
        <dbReference type="EnsemblPlants" id="AVESA.00010b.r2.1DG0154250.1.CDS"/>
    </source>
</evidence>
<organism evidence="1 2">
    <name type="scientific">Avena sativa</name>
    <name type="common">Oat</name>
    <dbReference type="NCBI Taxonomy" id="4498"/>
    <lineage>
        <taxon>Eukaryota</taxon>
        <taxon>Viridiplantae</taxon>
        <taxon>Streptophyta</taxon>
        <taxon>Embryophyta</taxon>
        <taxon>Tracheophyta</taxon>
        <taxon>Spermatophyta</taxon>
        <taxon>Magnoliopsida</taxon>
        <taxon>Liliopsida</taxon>
        <taxon>Poales</taxon>
        <taxon>Poaceae</taxon>
        <taxon>BOP clade</taxon>
        <taxon>Pooideae</taxon>
        <taxon>Poodae</taxon>
        <taxon>Poeae</taxon>
        <taxon>Poeae Chloroplast Group 1 (Aveneae type)</taxon>
        <taxon>Aveninae</taxon>
        <taxon>Avena</taxon>
    </lineage>
</organism>